<organism evidence="3 4">
    <name type="scientific">Labedaea rhizosphaerae</name>
    <dbReference type="NCBI Taxonomy" id="598644"/>
    <lineage>
        <taxon>Bacteria</taxon>
        <taxon>Bacillati</taxon>
        <taxon>Actinomycetota</taxon>
        <taxon>Actinomycetes</taxon>
        <taxon>Pseudonocardiales</taxon>
        <taxon>Pseudonocardiaceae</taxon>
        <taxon>Labedaea</taxon>
    </lineage>
</organism>
<dbReference type="Proteomes" id="UP000295444">
    <property type="component" value="Unassembled WGS sequence"/>
</dbReference>
<dbReference type="SMART" id="SM00267">
    <property type="entry name" value="GGDEF"/>
    <property type="match status" value="1"/>
</dbReference>
<dbReference type="RefSeq" id="WP_243754483.1">
    <property type="nucleotide sequence ID" value="NZ_SNXZ01000009.1"/>
</dbReference>
<dbReference type="SUPFAM" id="SSF55073">
    <property type="entry name" value="Nucleotide cyclase"/>
    <property type="match status" value="1"/>
</dbReference>
<proteinExistence type="predicted"/>
<dbReference type="PANTHER" id="PTHR44757:SF2">
    <property type="entry name" value="BIOFILM ARCHITECTURE MAINTENANCE PROTEIN MBAA"/>
    <property type="match status" value="1"/>
</dbReference>
<dbReference type="AlphaFoldDB" id="A0A4R6RXM3"/>
<keyword evidence="4" id="KW-1185">Reference proteome</keyword>
<dbReference type="CDD" id="cd01948">
    <property type="entry name" value="EAL"/>
    <property type="match status" value="1"/>
</dbReference>
<accession>A0A4R6RXM3</accession>
<dbReference type="Gene3D" id="3.30.70.270">
    <property type="match status" value="1"/>
</dbReference>
<dbReference type="InterPro" id="IPR052155">
    <property type="entry name" value="Biofilm_reg_signaling"/>
</dbReference>
<dbReference type="FunFam" id="3.30.70.270:FF:000001">
    <property type="entry name" value="Diguanylate cyclase domain protein"/>
    <property type="match status" value="1"/>
</dbReference>
<dbReference type="SUPFAM" id="SSF141868">
    <property type="entry name" value="EAL domain-like"/>
    <property type="match status" value="1"/>
</dbReference>
<dbReference type="InterPro" id="IPR035965">
    <property type="entry name" value="PAS-like_dom_sf"/>
</dbReference>
<name>A0A4R6RXM3_LABRH</name>
<dbReference type="Pfam" id="PF00563">
    <property type="entry name" value="EAL"/>
    <property type="match status" value="1"/>
</dbReference>
<feature type="domain" description="EAL" evidence="1">
    <location>
        <begin position="294"/>
        <end position="545"/>
    </location>
</feature>
<dbReference type="PROSITE" id="PS50887">
    <property type="entry name" value="GGDEF"/>
    <property type="match status" value="1"/>
</dbReference>
<dbReference type="SMART" id="SM00052">
    <property type="entry name" value="EAL"/>
    <property type="match status" value="1"/>
</dbReference>
<dbReference type="PANTHER" id="PTHR44757">
    <property type="entry name" value="DIGUANYLATE CYCLASE DGCP"/>
    <property type="match status" value="1"/>
</dbReference>
<dbReference type="EMBL" id="SNXZ01000009">
    <property type="protein sequence ID" value="TDP91095.1"/>
    <property type="molecule type" value="Genomic_DNA"/>
</dbReference>
<dbReference type="InterPro" id="IPR000160">
    <property type="entry name" value="GGDEF_dom"/>
</dbReference>
<dbReference type="InterPro" id="IPR029787">
    <property type="entry name" value="Nucleotide_cyclase"/>
</dbReference>
<dbReference type="InterPro" id="IPR001633">
    <property type="entry name" value="EAL_dom"/>
</dbReference>
<dbReference type="InterPro" id="IPR035919">
    <property type="entry name" value="EAL_sf"/>
</dbReference>
<evidence type="ECO:0000313" key="3">
    <source>
        <dbReference type="EMBL" id="TDP91095.1"/>
    </source>
</evidence>
<comment type="caution">
    <text evidence="3">The sequence shown here is derived from an EMBL/GenBank/DDBJ whole genome shotgun (WGS) entry which is preliminary data.</text>
</comment>
<sequence>MSEPAGGGADAEGVLAMSDIAYAITDARNALTWINPAAGTLLDLDAEQAVGRSLTALLPGAPEGPQDSVVVYCPDASGGQHLWLDVRCTELDPDHLLYRITDVTRWRDRELSAANLGIRKEDLLRMVEEDPLTGLPNRRALTRALEHQLATGKGGALLLLDLDNFKDINDLHGHPTGDRVMCTLARLLRDRLGGGSTIGRLGGDEFAVVLGGSNEQDAVAVADRLRTAVAAVPLVGGYGATRTTISAGVACFQSGESWQAVLANADLALYASKSAGRNRVTVYERGHYMNTAMRVTVLDRVRAALVDGHLALHAMPMVKLIGGRVVGHELLLRLEDGRKPYLGPGEFLPAVERSDLVFDIDRWVAGTAIDALVQHPYPGLRFNVNVSGRTLEDEDFGDFVLDRLAAAGVAPGRLGFEITETAAVTNLDAARSLSQKLRANGCRITLDDFGSGFGSFVHLKQLPITGLKIDGEFVKGIDYGSRDTVLVQGLVDIARGLGLSVVAEWVERPTQVDALSRLGVRVAQGFHLGRPAPLTELLSRPMGQFSRRPQLMEEIDGESQPSETA</sequence>
<evidence type="ECO:0000259" key="1">
    <source>
        <dbReference type="PROSITE" id="PS50883"/>
    </source>
</evidence>
<dbReference type="SUPFAM" id="SSF55785">
    <property type="entry name" value="PYP-like sensor domain (PAS domain)"/>
    <property type="match status" value="1"/>
</dbReference>
<dbReference type="NCBIfam" id="TIGR00254">
    <property type="entry name" value="GGDEF"/>
    <property type="match status" value="1"/>
</dbReference>
<feature type="domain" description="GGDEF" evidence="2">
    <location>
        <begin position="153"/>
        <end position="285"/>
    </location>
</feature>
<evidence type="ECO:0000259" key="2">
    <source>
        <dbReference type="PROSITE" id="PS50887"/>
    </source>
</evidence>
<dbReference type="InterPro" id="IPR043128">
    <property type="entry name" value="Rev_trsase/Diguanyl_cyclase"/>
</dbReference>
<gene>
    <name evidence="3" type="ORF">EV186_10987</name>
</gene>
<evidence type="ECO:0000313" key="4">
    <source>
        <dbReference type="Proteomes" id="UP000295444"/>
    </source>
</evidence>
<dbReference type="CDD" id="cd01949">
    <property type="entry name" value="GGDEF"/>
    <property type="match status" value="1"/>
</dbReference>
<reference evidence="3 4" key="1">
    <citation type="submission" date="2019-03" db="EMBL/GenBank/DDBJ databases">
        <title>Genomic Encyclopedia of Type Strains, Phase IV (KMG-IV): sequencing the most valuable type-strain genomes for metagenomic binning, comparative biology and taxonomic classification.</title>
        <authorList>
            <person name="Goeker M."/>
        </authorList>
    </citation>
    <scope>NUCLEOTIDE SEQUENCE [LARGE SCALE GENOMIC DNA]</scope>
    <source>
        <strain evidence="3 4">DSM 45361</strain>
    </source>
</reference>
<dbReference type="PROSITE" id="PS50883">
    <property type="entry name" value="EAL"/>
    <property type="match status" value="1"/>
</dbReference>
<dbReference type="Pfam" id="PF00990">
    <property type="entry name" value="GGDEF"/>
    <property type="match status" value="1"/>
</dbReference>
<dbReference type="Gene3D" id="3.20.20.450">
    <property type="entry name" value="EAL domain"/>
    <property type="match status" value="1"/>
</dbReference>
<protein>
    <submittedName>
        <fullName evidence="3">Diguanylate cyclase (GGDEF)-like protein</fullName>
    </submittedName>
</protein>